<dbReference type="Proteomes" id="UP000185093">
    <property type="component" value="Unassembled WGS sequence"/>
</dbReference>
<name>A0ABY1JC74_9BACT</name>
<protein>
    <submittedName>
        <fullName evidence="2">Betaine reductase</fullName>
    </submittedName>
</protein>
<keyword evidence="3" id="KW-1185">Reference proteome</keyword>
<evidence type="ECO:0000313" key="2">
    <source>
        <dbReference type="EMBL" id="SIN65061.1"/>
    </source>
</evidence>
<comment type="caution">
    <text evidence="2">The sequence shown here is derived from an EMBL/GenBank/DDBJ whole genome shotgun (WGS) entry which is preliminary data.</text>
</comment>
<proteinExistence type="predicted"/>
<feature type="domain" description="DUF5940" evidence="1">
    <location>
        <begin position="347"/>
        <end position="511"/>
    </location>
</feature>
<reference evidence="2 3" key="1">
    <citation type="submission" date="2016-11" db="EMBL/GenBank/DDBJ databases">
        <authorList>
            <person name="Varghese N."/>
            <person name="Submissions S."/>
        </authorList>
    </citation>
    <scope>NUCLEOTIDE SEQUENCE [LARGE SCALE GENOMIC DNA]</scope>
    <source>
        <strain evidence="2 3">DSM 20664</strain>
    </source>
</reference>
<accession>A0ABY1JC74</accession>
<dbReference type="NCBIfam" id="NF040746">
    <property type="entry name" value="reduct_C_beta"/>
    <property type="match status" value="1"/>
</dbReference>
<dbReference type="SUPFAM" id="SSF53901">
    <property type="entry name" value="Thiolase-like"/>
    <property type="match status" value="1"/>
</dbReference>
<dbReference type="EMBL" id="FSQZ01000001">
    <property type="protein sequence ID" value="SIN65061.1"/>
    <property type="molecule type" value="Genomic_DNA"/>
</dbReference>
<evidence type="ECO:0000313" key="3">
    <source>
        <dbReference type="Proteomes" id="UP000185093"/>
    </source>
</evidence>
<evidence type="ECO:0000259" key="1">
    <source>
        <dbReference type="Pfam" id="PF19364"/>
    </source>
</evidence>
<dbReference type="Pfam" id="PF19364">
    <property type="entry name" value="DUF5940"/>
    <property type="match status" value="1"/>
</dbReference>
<sequence length="516" mass="56336">MQKVAIRQYAYCLNHVPELSYYYGNTPFWERNNKGESEYLSSLSKFMRTYDDAIRYAPNQAFIGGISLKDLEAHETPWYEKPLKEASRFGRFGEIMPEDEFLGLMDICDVFDIIWLESSFSGRAREKLQAHPLMNQNILQRLEKGHTADEIEQEIKDGSALPIYFDGRIIGCCRKAHEFDECLSSYVLLENIACKAGGVLALLHLLNNAKMKPEEVDFIIECSEEAAGDMNQRGGGNFAKSIGEIVGCVNASGCDVRGFCAGPVYALINAAAQVASGIRKNVVVLAGGAVPKLYMNSRDHVKKGMPALEDTLGNFAILLAPEDGVSPVMRLDAIGKHSVGAGASPQAITEALVYEPLKRVGLNFLDIDKYAAELQNPEITLPAGAGNVPEANFKMIAALAVMKKELDKTGMNDFIRQRGMPGFAPTQGHIPSGVPFIGHACEDIKEGKMKRAMIIGKGSLFLARLTNLSDGASFIIEFPSSVAQKEEGLISKDEIRDTILEVLADLADTLKGAGAK</sequence>
<dbReference type="RefSeq" id="WP_014806296.1">
    <property type="nucleotide sequence ID" value="NZ_FSQZ01000001.1"/>
</dbReference>
<dbReference type="InterPro" id="IPR016039">
    <property type="entry name" value="Thiolase-like"/>
</dbReference>
<dbReference type="InterPro" id="IPR045984">
    <property type="entry name" value="DUF5940"/>
</dbReference>
<organism evidence="2 3">
    <name type="scientific">Acetomicrobium flavidum</name>
    <dbReference type="NCBI Taxonomy" id="49896"/>
    <lineage>
        <taxon>Bacteria</taxon>
        <taxon>Thermotogati</taxon>
        <taxon>Synergistota</taxon>
        <taxon>Synergistia</taxon>
        <taxon>Synergistales</taxon>
        <taxon>Acetomicrobiaceae</taxon>
        <taxon>Acetomicrobium</taxon>
    </lineage>
</organism>
<dbReference type="Gene3D" id="3.40.47.10">
    <property type="match status" value="1"/>
</dbReference>
<gene>
    <name evidence="2" type="ORF">SAMN05444368_0708</name>
</gene>